<sequence>MHKPFIVEELGDLQVFSVSFLIIYAVAAVLIIVAIIGIVQSARTQKYADAAETTGTAASSKARKKKPRPQPKRRR</sequence>
<feature type="region of interest" description="Disordered" evidence="1">
    <location>
        <begin position="50"/>
        <end position="75"/>
    </location>
</feature>
<keyword evidence="2" id="KW-0812">Transmembrane</keyword>
<keyword evidence="4" id="KW-1185">Reference proteome</keyword>
<gene>
    <name evidence="3" type="primary">Acey_s0155.g3047</name>
    <name evidence="3" type="ORF">Y032_0155g3047</name>
</gene>
<dbReference type="EMBL" id="JARK01001491">
    <property type="protein sequence ID" value="EYB95838.1"/>
    <property type="molecule type" value="Genomic_DNA"/>
</dbReference>
<feature type="compositionally biased region" description="Basic residues" evidence="1">
    <location>
        <begin position="61"/>
        <end position="75"/>
    </location>
</feature>
<protein>
    <submittedName>
        <fullName evidence="3">Uncharacterized protein</fullName>
    </submittedName>
</protein>
<evidence type="ECO:0000256" key="1">
    <source>
        <dbReference type="SAM" id="MobiDB-lite"/>
    </source>
</evidence>
<name>A0A016SYK3_9BILA</name>
<organism evidence="3 4">
    <name type="scientific">Ancylostoma ceylanicum</name>
    <dbReference type="NCBI Taxonomy" id="53326"/>
    <lineage>
        <taxon>Eukaryota</taxon>
        <taxon>Metazoa</taxon>
        <taxon>Ecdysozoa</taxon>
        <taxon>Nematoda</taxon>
        <taxon>Chromadorea</taxon>
        <taxon>Rhabditida</taxon>
        <taxon>Rhabditina</taxon>
        <taxon>Rhabditomorpha</taxon>
        <taxon>Strongyloidea</taxon>
        <taxon>Ancylostomatidae</taxon>
        <taxon>Ancylostomatinae</taxon>
        <taxon>Ancylostoma</taxon>
    </lineage>
</organism>
<keyword evidence="2" id="KW-1133">Transmembrane helix</keyword>
<evidence type="ECO:0000256" key="2">
    <source>
        <dbReference type="SAM" id="Phobius"/>
    </source>
</evidence>
<proteinExistence type="predicted"/>
<keyword evidence="2" id="KW-0472">Membrane</keyword>
<reference evidence="4" key="1">
    <citation type="journal article" date="2015" name="Nat. Genet.">
        <title>The genome and transcriptome of the zoonotic hookworm Ancylostoma ceylanicum identify infection-specific gene families.</title>
        <authorList>
            <person name="Schwarz E.M."/>
            <person name="Hu Y."/>
            <person name="Antoshechkin I."/>
            <person name="Miller M.M."/>
            <person name="Sternberg P.W."/>
            <person name="Aroian R.V."/>
        </authorList>
    </citation>
    <scope>NUCLEOTIDE SEQUENCE</scope>
    <source>
        <strain evidence="4">HY135</strain>
    </source>
</reference>
<evidence type="ECO:0000313" key="3">
    <source>
        <dbReference type="EMBL" id="EYB95838.1"/>
    </source>
</evidence>
<comment type="caution">
    <text evidence="3">The sequence shown here is derived from an EMBL/GenBank/DDBJ whole genome shotgun (WGS) entry which is preliminary data.</text>
</comment>
<feature type="transmembrane region" description="Helical" evidence="2">
    <location>
        <begin position="20"/>
        <end position="39"/>
    </location>
</feature>
<dbReference type="Proteomes" id="UP000024635">
    <property type="component" value="Unassembled WGS sequence"/>
</dbReference>
<evidence type="ECO:0000313" key="4">
    <source>
        <dbReference type="Proteomes" id="UP000024635"/>
    </source>
</evidence>
<accession>A0A016SYK3</accession>
<dbReference type="AlphaFoldDB" id="A0A016SYK3"/>